<dbReference type="PROSITE" id="PS51257">
    <property type="entry name" value="PROKAR_LIPOPROTEIN"/>
    <property type="match status" value="1"/>
</dbReference>
<evidence type="ECO:0000313" key="5">
    <source>
        <dbReference type="EMBL" id="GAA3225771.1"/>
    </source>
</evidence>
<accession>A0ABP6QFR7</accession>
<name>A0ABP6QFR7_9ACTN</name>
<organism evidence="5 6">
    <name type="scientific">Actinocorallia longicatena</name>
    <dbReference type="NCBI Taxonomy" id="111803"/>
    <lineage>
        <taxon>Bacteria</taxon>
        <taxon>Bacillati</taxon>
        <taxon>Actinomycetota</taxon>
        <taxon>Actinomycetes</taxon>
        <taxon>Streptosporangiales</taxon>
        <taxon>Thermomonosporaceae</taxon>
        <taxon>Actinocorallia</taxon>
    </lineage>
</organism>
<evidence type="ECO:0000256" key="3">
    <source>
        <dbReference type="SAM" id="SignalP"/>
    </source>
</evidence>
<feature type="signal peptide" evidence="3">
    <location>
        <begin position="1"/>
        <end position="23"/>
    </location>
</feature>
<dbReference type="SUPFAM" id="SSF53187">
    <property type="entry name" value="Zn-dependent exopeptidases"/>
    <property type="match status" value="1"/>
</dbReference>
<dbReference type="RefSeq" id="WP_344833476.1">
    <property type="nucleotide sequence ID" value="NZ_BAAAUV010000015.1"/>
</dbReference>
<proteinExistence type="predicted"/>
<feature type="domain" description="MurNAc-LAA" evidence="4">
    <location>
        <begin position="146"/>
        <end position="272"/>
    </location>
</feature>
<keyword evidence="6" id="KW-1185">Reference proteome</keyword>
<dbReference type="InterPro" id="IPR050695">
    <property type="entry name" value="N-acetylmuramoyl_amidase_3"/>
</dbReference>
<sequence>MTARKTLALALGSAAAVSVTISACSGGTPSVAEKPTGVSANTSVKPGGKGGSGTTAKNKGGAALKGKVVVLDPGHNAKVRGGQVFMGNGYKACDTSGTATNAGYEEHEFTWDVAVRMRKILKARGAKVVLTRADDKSAGPCVDERAAIGNRARANAVISIHADGHEDPAGHGFHVIEPKLVKGHNDAIVVPSRKLGTIVRETFRKETGTPFANYLGGGTGTTVRDDLGGLNLSTVPKIFVETGNMRNAGDAARLSSAKFRQRIALALSDGLTTFLTSNK</sequence>
<keyword evidence="1" id="KW-0378">Hydrolase</keyword>
<feature type="region of interest" description="Disordered" evidence="2">
    <location>
        <begin position="30"/>
        <end position="60"/>
    </location>
</feature>
<evidence type="ECO:0000313" key="6">
    <source>
        <dbReference type="Proteomes" id="UP001501237"/>
    </source>
</evidence>
<dbReference type="EMBL" id="BAAAUV010000015">
    <property type="protein sequence ID" value="GAA3225771.1"/>
    <property type="molecule type" value="Genomic_DNA"/>
</dbReference>
<keyword evidence="3" id="KW-0732">Signal</keyword>
<dbReference type="SMART" id="SM00646">
    <property type="entry name" value="Ami_3"/>
    <property type="match status" value="1"/>
</dbReference>
<dbReference type="PANTHER" id="PTHR30404:SF0">
    <property type="entry name" value="N-ACETYLMURAMOYL-L-ALANINE AMIDASE AMIC"/>
    <property type="match status" value="1"/>
</dbReference>
<evidence type="ECO:0000256" key="1">
    <source>
        <dbReference type="ARBA" id="ARBA00022801"/>
    </source>
</evidence>
<dbReference type="InterPro" id="IPR002508">
    <property type="entry name" value="MurNAc-LAA_cat"/>
</dbReference>
<feature type="chain" id="PRO_5047436327" description="MurNAc-LAA domain-containing protein" evidence="3">
    <location>
        <begin position="24"/>
        <end position="279"/>
    </location>
</feature>
<reference evidence="6" key="1">
    <citation type="journal article" date="2019" name="Int. J. Syst. Evol. Microbiol.">
        <title>The Global Catalogue of Microorganisms (GCM) 10K type strain sequencing project: providing services to taxonomists for standard genome sequencing and annotation.</title>
        <authorList>
            <consortium name="The Broad Institute Genomics Platform"/>
            <consortium name="The Broad Institute Genome Sequencing Center for Infectious Disease"/>
            <person name="Wu L."/>
            <person name="Ma J."/>
        </authorList>
    </citation>
    <scope>NUCLEOTIDE SEQUENCE [LARGE SCALE GENOMIC DNA]</scope>
    <source>
        <strain evidence="6">JCM 9377</strain>
    </source>
</reference>
<dbReference type="Proteomes" id="UP001501237">
    <property type="component" value="Unassembled WGS sequence"/>
</dbReference>
<comment type="caution">
    <text evidence="5">The sequence shown here is derived from an EMBL/GenBank/DDBJ whole genome shotgun (WGS) entry which is preliminary data.</text>
</comment>
<dbReference type="CDD" id="cd02696">
    <property type="entry name" value="MurNAc-LAA"/>
    <property type="match status" value="1"/>
</dbReference>
<dbReference type="Gene3D" id="3.40.630.40">
    <property type="entry name" value="Zn-dependent exopeptidases"/>
    <property type="match status" value="1"/>
</dbReference>
<dbReference type="PANTHER" id="PTHR30404">
    <property type="entry name" value="N-ACETYLMURAMOYL-L-ALANINE AMIDASE"/>
    <property type="match status" value="1"/>
</dbReference>
<gene>
    <name evidence="5" type="ORF">GCM10010468_53630</name>
</gene>
<dbReference type="Pfam" id="PF01520">
    <property type="entry name" value="Amidase_3"/>
    <property type="match status" value="1"/>
</dbReference>
<protein>
    <recommendedName>
        <fullName evidence="4">MurNAc-LAA domain-containing protein</fullName>
    </recommendedName>
</protein>
<evidence type="ECO:0000259" key="4">
    <source>
        <dbReference type="SMART" id="SM00646"/>
    </source>
</evidence>
<evidence type="ECO:0000256" key="2">
    <source>
        <dbReference type="SAM" id="MobiDB-lite"/>
    </source>
</evidence>